<gene>
    <name evidence="1" type="ORF">GSM42_13920</name>
</gene>
<comment type="caution">
    <text evidence="1">The sequence shown here is derived from an EMBL/GenBank/DDBJ whole genome shotgun (WGS) entry which is preliminary data.</text>
</comment>
<sequence length="61" mass="7044">MEGVISLKNSKLCIGKEIYGTKDIKQAFYEAFAPYFEQNNMHPARFVSWITQETKKRVGNS</sequence>
<dbReference type="EMBL" id="WUUL01000009">
    <property type="protein sequence ID" value="MXQ54790.1"/>
    <property type="molecule type" value="Genomic_DNA"/>
</dbReference>
<accession>A0A6I4VY14</accession>
<protein>
    <submittedName>
        <fullName evidence="1">Uncharacterized protein</fullName>
    </submittedName>
</protein>
<proteinExistence type="predicted"/>
<evidence type="ECO:0000313" key="1">
    <source>
        <dbReference type="EMBL" id="MXQ54790.1"/>
    </source>
</evidence>
<evidence type="ECO:0000313" key="2">
    <source>
        <dbReference type="Proteomes" id="UP000430692"/>
    </source>
</evidence>
<dbReference type="AlphaFoldDB" id="A0A6I4VY14"/>
<dbReference type="Proteomes" id="UP000430692">
    <property type="component" value="Unassembled WGS sequence"/>
</dbReference>
<name>A0A6I4VY14_9BACL</name>
<keyword evidence="2" id="KW-1185">Reference proteome</keyword>
<reference evidence="1 2" key="1">
    <citation type="submission" date="2019-12" db="EMBL/GenBank/DDBJ databases">
        <title>Whole-genome analyses of novel actinobacteria.</title>
        <authorList>
            <person name="Sahin N."/>
            <person name="Saygin H."/>
        </authorList>
    </citation>
    <scope>NUCLEOTIDE SEQUENCE [LARGE SCALE GENOMIC DNA]</scope>
    <source>
        <strain evidence="1 2">KC615</strain>
    </source>
</reference>
<organism evidence="1 2">
    <name type="scientific">Shimazuella alba</name>
    <dbReference type="NCBI Taxonomy" id="2690964"/>
    <lineage>
        <taxon>Bacteria</taxon>
        <taxon>Bacillati</taxon>
        <taxon>Bacillota</taxon>
        <taxon>Bacilli</taxon>
        <taxon>Bacillales</taxon>
        <taxon>Thermoactinomycetaceae</taxon>
        <taxon>Shimazuella</taxon>
    </lineage>
</organism>